<dbReference type="InterPro" id="IPR036921">
    <property type="entry name" value="PurM-like_N_sf"/>
</dbReference>
<comment type="catalytic activity">
    <reaction evidence="9">
        <text>hydrogenselenide + ATP + H2O = selenophosphate + AMP + phosphate + 2 H(+)</text>
        <dbReference type="Rhea" id="RHEA:18737"/>
        <dbReference type="ChEBI" id="CHEBI:15377"/>
        <dbReference type="ChEBI" id="CHEBI:15378"/>
        <dbReference type="ChEBI" id="CHEBI:16144"/>
        <dbReference type="ChEBI" id="CHEBI:29317"/>
        <dbReference type="ChEBI" id="CHEBI:30616"/>
        <dbReference type="ChEBI" id="CHEBI:43474"/>
        <dbReference type="ChEBI" id="CHEBI:456215"/>
        <dbReference type="EC" id="2.7.9.3"/>
    </reaction>
</comment>
<dbReference type="GO" id="GO:0005737">
    <property type="term" value="C:cytoplasm"/>
    <property type="evidence" value="ECO:0007669"/>
    <property type="project" value="TreeGrafter"/>
</dbReference>
<dbReference type="HAMAP" id="MF_00625">
    <property type="entry name" value="SelD"/>
    <property type="match status" value="1"/>
</dbReference>
<evidence type="ECO:0000256" key="4">
    <source>
        <dbReference type="ARBA" id="ARBA00022741"/>
    </source>
</evidence>
<evidence type="ECO:0000256" key="9">
    <source>
        <dbReference type="HAMAP-Rule" id="MF_00625"/>
    </source>
</evidence>
<dbReference type="EC" id="2.7.9.3" evidence="9"/>
<dbReference type="InterPro" id="IPR010918">
    <property type="entry name" value="PurM-like_C_dom"/>
</dbReference>
<gene>
    <name evidence="9" type="primary">selD</name>
    <name evidence="12" type="ORF">MTY_0081</name>
</gene>
<keyword evidence="5 9" id="KW-0418">Kinase</keyword>
<evidence type="ECO:0000259" key="10">
    <source>
        <dbReference type="Pfam" id="PF00586"/>
    </source>
</evidence>
<comment type="caution">
    <text evidence="9">Lacks conserved residue(s) required for the propagation of feature annotation.</text>
</comment>
<dbReference type="InterPro" id="IPR004536">
    <property type="entry name" value="SPS/SelD"/>
</dbReference>
<feature type="domain" description="PurM-like C-terminal" evidence="11">
    <location>
        <begin position="148"/>
        <end position="323"/>
    </location>
</feature>
<feature type="binding site" description="in other chain" evidence="9">
    <location>
        <begin position="27"/>
        <end position="29"/>
    </location>
    <ligand>
        <name>ATP</name>
        <dbReference type="ChEBI" id="CHEBI:30616"/>
        <note>ligand shared between dimeric partners</note>
    </ligand>
</feature>
<dbReference type="InterPro" id="IPR023061">
    <property type="entry name" value="SelD_I"/>
</dbReference>
<evidence type="ECO:0000256" key="2">
    <source>
        <dbReference type="ARBA" id="ARBA00022679"/>
    </source>
</evidence>
<feature type="binding site" evidence="9">
    <location>
        <position position="30"/>
    </location>
    <ligand>
        <name>Mg(2+)</name>
        <dbReference type="ChEBI" id="CHEBI:18420"/>
    </ligand>
</feature>
<comment type="similarity">
    <text evidence="1 9">Belongs to the selenophosphate synthase 1 family. Class I subfamily.</text>
</comment>
<dbReference type="SUPFAM" id="SSF56042">
    <property type="entry name" value="PurM C-terminal domain-like"/>
    <property type="match status" value="1"/>
</dbReference>
<dbReference type="Gene3D" id="3.30.1330.10">
    <property type="entry name" value="PurM-like, N-terminal domain"/>
    <property type="match status" value="1"/>
</dbReference>
<keyword evidence="7 9" id="KW-0460">Magnesium</keyword>
<dbReference type="NCBIfam" id="NF002098">
    <property type="entry name" value="PRK00943.1"/>
    <property type="match status" value="1"/>
</dbReference>
<feature type="binding site" evidence="9">
    <location>
        <position position="206"/>
    </location>
    <ligand>
        <name>Mg(2+)</name>
        <dbReference type="ChEBI" id="CHEBI:18420"/>
    </ligand>
</feature>
<name>A0A0S6U6L7_NEOTH</name>
<dbReference type="GO" id="GO:0000287">
    <property type="term" value="F:magnesium ion binding"/>
    <property type="evidence" value="ECO:0007669"/>
    <property type="project" value="UniProtKB-UniRule"/>
</dbReference>
<dbReference type="PANTHER" id="PTHR10256:SF0">
    <property type="entry name" value="INACTIVE SELENIDE, WATER DIKINASE-LIKE PROTEIN-RELATED"/>
    <property type="match status" value="1"/>
</dbReference>
<dbReference type="EMBL" id="DF238840">
    <property type="protein sequence ID" value="GAF24753.1"/>
    <property type="molecule type" value="Genomic_DNA"/>
</dbReference>
<dbReference type="FunFam" id="3.90.650.10:FF:000004">
    <property type="entry name" value="Selenide, water dikinase"/>
    <property type="match status" value="1"/>
</dbReference>
<dbReference type="CDD" id="cd02195">
    <property type="entry name" value="SelD"/>
    <property type="match status" value="1"/>
</dbReference>
<sequence>MGPGTLNQVLQYLPAMADPNLLVGMNSVDDAGVYRLTDDLAIIQTVDFFTPIVDDPYIYGQIAAANALSDVYAMGGRPVTAMNLVAFPSKKVDTAVLGEILRGGADKILEAGAVLVGGHSIEDDEPKYGLAVTGVIHPDRIITNCAARPGDKLVLTKPLGTGIITTAIKVEMASPDLEGEVSRWMVTLNREAAAAMVAAGAHACTDITGFGLLGHGLEMASGSGVNLVFHAGSIPVLPRAREFAAMGLVPGGAYNNRHYVEDRVDMDAGVPEDLRDVLYDPQTSGGLLIAIPQDRVDDLMDDLNRRGVTAARVVGEVEPGPGRVIVLT</sequence>
<evidence type="ECO:0000256" key="6">
    <source>
        <dbReference type="ARBA" id="ARBA00022840"/>
    </source>
</evidence>
<protein>
    <recommendedName>
        <fullName evidence="9">Selenide, water dikinase</fullName>
        <ecNumber evidence="9">2.7.9.3</ecNumber>
    </recommendedName>
    <alternativeName>
        <fullName evidence="9">Selenium donor protein</fullName>
    </alternativeName>
    <alternativeName>
        <fullName evidence="9">Selenophosphate synthase</fullName>
    </alternativeName>
</protein>
<dbReference type="SUPFAM" id="SSF55326">
    <property type="entry name" value="PurM N-terminal domain-like"/>
    <property type="match status" value="1"/>
</dbReference>
<dbReference type="FunFam" id="3.30.1330.10:FF:000003">
    <property type="entry name" value="Selenide, water dikinase"/>
    <property type="match status" value="1"/>
</dbReference>
<dbReference type="InterPro" id="IPR016188">
    <property type="entry name" value="PurM-like_N"/>
</dbReference>
<organism evidence="12">
    <name type="scientific">Moorella thermoacetica Y72</name>
    <dbReference type="NCBI Taxonomy" id="1325331"/>
    <lineage>
        <taxon>Bacteria</taxon>
        <taxon>Bacillati</taxon>
        <taxon>Bacillota</taxon>
        <taxon>Clostridia</taxon>
        <taxon>Neomoorellales</taxon>
        <taxon>Neomoorellaceae</taxon>
        <taxon>Neomoorella</taxon>
    </lineage>
</organism>
<feature type="binding site" evidence="9">
    <location>
        <position position="70"/>
    </location>
    <ligand>
        <name>Mg(2+)</name>
        <dbReference type="ChEBI" id="CHEBI:18420"/>
    </ligand>
</feature>
<dbReference type="NCBIfam" id="TIGR00476">
    <property type="entry name" value="selD"/>
    <property type="match status" value="1"/>
</dbReference>
<evidence type="ECO:0000256" key="3">
    <source>
        <dbReference type="ARBA" id="ARBA00022723"/>
    </source>
</evidence>
<keyword evidence="4 9" id="KW-0547">Nucleotide-binding</keyword>
<reference evidence="12" key="1">
    <citation type="journal article" date="2014" name="Gene">
        <title>Genome-guided analysis of transformation efficiency and carbon dioxide assimilation by Moorella thermoacetica Y72.</title>
        <authorList>
            <person name="Tsukahara K."/>
            <person name="Kita A."/>
            <person name="Nakashimada Y."/>
            <person name="Hoshino T."/>
            <person name="Murakami K."/>
        </authorList>
    </citation>
    <scope>NUCLEOTIDE SEQUENCE [LARGE SCALE GENOMIC DNA]</scope>
    <source>
        <strain evidence="12">Y72</strain>
    </source>
</reference>
<dbReference type="GO" id="GO:0005524">
    <property type="term" value="F:ATP binding"/>
    <property type="evidence" value="ECO:0007669"/>
    <property type="project" value="UniProtKB-UniRule"/>
</dbReference>
<evidence type="ECO:0000259" key="11">
    <source>
        <dbReference type="Pfam" id="PF02769"/>
    </source>
</evidence>
<comment type="subunit">
    <text evidence="9">Homodimer.</text>
</comment>
<dbReference type="GO" id="GO:0016260">
    <property type="term" value="P:selenocysteine biosynthetic process"/>
    <property type="evidence" value="ECO:0007669"/>
    <property type="project" value="InterPro"/>
</dbReference>
<dbReference type="PANTHER" id="PTHR10256">
    <property type="entry name" value="SELENIDE, WATER DIKINASE"/>
    <property type="match status" value="1"/>
</dbReference>
<keyword evidence="8 9" id="KW-0711">Selenium</keyword>
<evidence type="ECO:0000256" key="7">
    <source>
        <dbReference type="ARBA" id="ARBA00022842"/>
    </source>
</evidence>
<comment type="cofactor">
    <cofactor evidence="9">
        <name>Mg(2+)</name>
        <dbReference type="ChEBI" id="CHEBI:18420"/>
    </cofactor>
    <text evidence="9">Binds 1 Mg(2+) ion per monomer.</text>
</comment>
<comment type="function">
    <text evidence="9">Synthesizes selenophosphate from selenide and ATP.</text>
</comment>
<feature type="domain" description="PurM-like N-terminal" evidence="10">
    <location>
        <begin position="29"/>
        <end position="136"/>
    </location>
</feature>
<dbReference type="Gene3D" id="3.90.650.10">
    <property type="entry name" value="PurM-like C-terminal domain"/>
    <property type="match status" value="1"/>
</dbReference>
<proteinExistence type="inferred from homology"/>
<keyword evidence="2 9" id="KW-0808">Transferase</keyword>
<feature type="binding site" evidence="9">
    <location>
        <begin position="118"/>
        <end position="120"/>
    </location>
    <ligand>
        <name>ATP</name>
        <dbReference type="ChEBI" id="CHEBI:30616"/>
        <note>ligand shared between dimeric partners</note>
    </ligand>
</feature>
<keyword evidence="3 9" id="KW-0479">Metal-binding</keyword>
<keyword evidence="6 9" id="KW-0067">ATP-binding</keyword>
<dbReference type="Proteomes" id="UP000063718">
    <property type="component" value="Unassembled WGS sequence"/>
</dbReference>
<dbReference type="InterPro" id="IPR036676">
    <property type="entry name" value="PurM-like_C_sf"/>
</dbReference>
<dbReference type="Pfam" id="PF02769">
    <property type="entry name" value="AIRS_C"/>
    <property type="match status" value="1"/>
</dbReference>
<feature type="binding site" description="in other chain" evidence="9">
    <location>
        <position position="47"/>
    </location>
    <ligand>
        <name>ATP</name>
        <dbReference type="ChEBI" id="CHEBI:30616"/>
        <note>ligand shared between dimeric partners</note>
    </ligand>
</feature>
<evidence type="ECO:0000256" key="1">
    <source>
        <dbReference type="ARBA" id="ARBA00008026"/>
    </source>
</evidence>
<evidence type="ECO:0000256" key="5">
    <source>
        <dbReference type="ARBA" id="ARBA00022777"/>
    </source>
</evidence>
<dbReference type="Pfam" id="PF00586">
    <property type="entry name" value="AIRS"/>
    <property type="match status" value="1"/>
</dbReference>
<dbReference type="AlphaFoldDB" id="A0A0S6U6L7"/>
<evidence type="ECO:0000313" key="12">
    <source>
        <dbReference type="EMBL" id="GAF24753.1"/>
    </source>
</evidence>
<dbReference type="PIRSF" id="PIRSF036407">
    <property type="entry name" value="Selenphspht_syn"/>
    <property type="match status" value="1"/>
</dbReference>
<accession>A0A0S6U6L7</accession>
<evidence type="ECO:0000256" key="8">
    <source>
        <dbReference type="ARBA" id="ARBA00023266"/>
    </source>
</evidence>
<feature type="binding site" description="in other chain" evidence="9">
    <location>
        <position position="70"/>
    </location>
    <ligand>
        <name>ATP</name>
        <dbReference type="ChEBI" id="CHEBI:30616"/>
        <note>ligand shared between dimeric partners</note>
    </ligand>
</feature>
<dbReference type="GO" id="GO:0004756">
    <property type="term" value="F:selenide, water dikinase activity"/>
    <property type="evidence" value="ECO:0007669"/>
    <property type="project" value="UniProtKB-UniRule"/>
</dbReference>